<dbReference type="Proteomes" id="UP000322699">
    <property type="component" value="Unassembled WGS sequence"/>
</dbReference>
<dbReference type="RefSeq" id="WP_068265028.1">
    <property type="nucleotide sequence ID" value="NZ_LWSK01000074.1"/>
</dbReference>
<name>A0A5B1CJI1_9BACT</name>
<dbReference type="OrthoDB" id="219295at2"/>
<proteinExistence type="predicted"/>
<evidence type="ECO:0000313" key="2">
    <source>
        <dbReference type="Proteomes" id="UP000322699"/>
    </source>
</evidence>
<accession>A0A5B1CJI1</accession>
<sequence>MQPLENKRTKTQTGVARARLLFKRDLAWLPGYPLDAANDASEAGNAFRWQSNLTASATNSSANSSAVSIDGEQLRRAQMTISKLRHRFPRALPKVVDDVDDWLSRTDFLLGLLKGWVHHGETFSSDDVLRSGILPTRWTDELVRIGSSYPRLDGLLNAVTFLTLSDRQNCAIDALEWIDRHATELALLCEIDPERSCELPIRMLSVRETLSSDLMKVFTRCFTDPLVAECRWKRSDARLRELRDEVIKATKQNEFIFPEPKPDETLAQLVMKAFDQACLARPKQQRDCFRLLEHILTAELIEDIAQAQRQITTSEEEMCKLLRRFTASPDMLPQTKANQRELRKQVAESTKIAAVPISTVAAMGTCLGMLSKFTPPETRLWIDFLAGFPREHAGLSARLLAKWWSLWQYRFDHQKDFMRVIKVLSGLMRRRGVAPSILAHWYRYVDEKNVYCELVVNSLDELSGSRDLEKRLVRLLEKVVYDLPLNLGNELLSSMICFAKTSDDDPLSCSLIEHLAKKSDREYDETDLRLAYHFGDSLDLISEILIALQSDYELTELATQLKPLAVDRDLKLIVAKRLAGKDVRLLSRIAATTTILCDMQHPLPKRNACRQVTNWRDRYPTELNAALDRLGQVTLDASKIAESVLGKWFPSSEKLQHQIDALESKLAAGVPNPSDKARMQGRLANLRARQTQAPSVSPARCNKLVEKLQQRTDLEILQQYAKASRAQAVTAMQQRFNLNSLAEDWLQPPLDRVVREINRLSSPMQELGVRLLFETLERTTRNFDLEPGNVAFRKRMETAGVLMQPWLSDQVKQTATTADGSDYELAFTRDVIDFLLMGFHFDTCLSPDSFNFFSTVANAVDLNKRVVYAKTQAGKVIGRCLFALNDAGEILTYHRYSHDPKDGFAGAVDQFAQQLASQMQTSIATTGKVSKLVAKQWYDDGPWQTESNWLGDDGLLAKLVKEFPSEELLPALLDAKGRDFLKPRVAELAMDVRVRRQPKFLIALLDELEGEMSVRQKFTVAVNIDCGIASHRLLSQLRWSDIVGLVNRHQCNECDVFHGIAEYQKVFAVLTEYHPSLALRAIRASRPSSIKNDASDPNRTRRDALAKVHRMLGREHLANKLTNCPENKFRVTRNRS</sequence>
<dbReference type="EMBL" id="VRLW01000001">
    <property type="protein sequence ID" value="KAA1261337.1"/>
    <property type="molecule type" value="Genomic_DNA"/>
</dbReference>
<protein>
    <submittedName>
        <fullName evidence="1">Uncharacterized protein</fullName>
    </submittedName>
</protein>
<organism evidence="1 2">
    <name type="scientific">Rubripirellula obstinata</name>
    <dbReference type="NCBI Taxonomy" id="406547"/>
    <lineage>
        <taxon>Bacteria</taxon>
        <taxon>Pseudomonadati</taxon>
        <taxon>Planctomycetota</taxon>
        <taxon>Planctomycetia</taxon>
        <taxon>Pirellulales</taxon>
        <taxon>Pirellulaceae</taxon>
        <taxon>Rubripirellula</taxon>
    </lineage>
</organism>
<evidence type="ECO:0000313" key="1">
    <source>
        <dbReference type="EMBL" id="KAA1261337.1"/>
    </source>
</evidence>
<reference evidence="1 2" key="1">
    <citation type="submission" date="2019-08" db="EMBL/GenBank/DDBJ databases">
        <title>Deep-cultivation of Planctomycetes and their phenomic and genomic characterization uncovers novel biology.</title>
        <authorList>
            <person name="Wiegand S."/>
            <person name="Jogler M."/>
            <person name="Boedeker C."/>
            <person name="Pinto D."/>
            <person name="Vollmers J."/>
            <person name="Rivas-Marin E."/>
            <person name="Kohn T."/>
            <person name="Peeters S.H."/>
            <person name="Heuer A."/>
            <person name="Rast P."/>
            <person name="Oberbeckmann S."/>
            <person name="Bunk B."/>
            <person name="Jeske O."/>
            <person name="Meyerdierks A."/>
            <person name="Storesund J.E."/>
            <person name="Kallscheuer N."/>
            <person name="Luecker S."/>
            <person name="Lage O.M."/>
            <person name="Pohl T."/>
            <person name="Merkel B.J."/>
            <person name="Hornburger P."/>
            <person name="Mueller R.-W."/>
            <person name="Bruemmer F."/>
            <person name="Labrenz M."/>
            <person name="Spormann A.M."/>
            <person name="Op Den Camp H."/>
            <person name="Overmann J."/>
            <person name="Amann R."/>
            <person name="Jetten M.S.M."/>
            <person name="Mascher T."/>
            <person name="Medema M.H."/>
            <person name="Devos D.P."/>
            <person name="Kaster A.-K."/>
            <person name="Ovreas L."/>
            <person name="Rohde M."/>
            <person name="Galperin M.Y."/>
            <person name="Jogler C."/>
        </authorList>
    </citation>
    <scope>NUCLEOTIDE SEQUENCE [LARGE SCALE GENOMIC DNA]</scope>
    <source>
        <strain evidence="1 2">LF1</strain>
    </source>
</reference>
<comment type="caution">
    <text evidence="1">The sequence shown here is derived from an EMBL/GenBank/DDBJ whole genome shotgun (WGS) entry which is preliminary data.</text>
</comment>
<dbReference type="AlphaFoldDB" id="A0A5B1CJI1"/>
<keyword evidence="2" id="KW-1185">Reference proteome</keyword>
<gene>
    <name evidence="1" type="ORF">LF1_38840</name>
</gene>